<dbReference type="GO" id="GO:0006412">
    <property type="term" value="P:translation"/>
    <property type="evidence" value="ECO:0007669"/>
    <property type="project" value="InterPro"/>
</dbReference>
<evidence type="ECO:0000256" key="2">
    <source>
        <dbReference type="ARBA" id="ARBA00023274"/>
    </source>
</evidence>
<feature type="non-terminal residue" evidence="4">
    <location>
        <position position="1"/>
    </location>
</feature>
<reference evidence="4" key="1">
    <citation type="journal article" date="2021" name="Evol. Appl.">
        <title>The genome of the Pyrenean desman and the effects of bottlenecks and inbreeding on the genomic landscape of an endangered species.</title>
        <authorList>
            <person name="Escoda L."/>
            <person name="Castresana J."/>
        </authorList>
    </citation>
    <scope>NUCLEOTIDE SEQUENCE</scope>
    <source>
        <strain evidence="4">IBE-C5619</strain>
    </source>
</reference>
<dbReference type="GO" id="GO:1990904">
    <property type="term" value="C:ribonucleoprotein complex"/>
    <property type="evidence" value="ECO:0007669"/>
    <property type="project" value="UniProtKB-KW"/>
</dbReference>
<proteinExistence type="predicted"/>
<feature type="compositionally biased region" description="Basic residues" evidence="3">
    <location>
        <begin position="84"/>
        <end position="93"/>
    </location>
</feature>
<dbReference type="Pfam" id="PF01157">
    <property type="entry name" value="Ribosomal_L21e"/>
    <property type="match status" value="1"/>
</dbReference>
<feature type="region of interest" description="Disordered" evidence="3">
    <location>
        <begin position="359"/>
        <end position="386"/>
    </location>
</feature>
<dbReference type="Proteomes" id="UP000700334">
    <property type="component" value="Unassembled WGS sequence"/>
</dbReference>
<dbReference type="GO" id="GO:0003735">
    <property type="term" value="F:structural constituent of ribosome"/>
    <property type="evidence" value="ECO:0007669"/>
    <property type="project" value="InterPro"/>
</dbReference>
<evidence type="ECO:0000313" key="4">
    <source>
        <dbReference type="EMBL" id="KAG8508334.1"/>
    </source>
</evidence>
<evidence type="ECO:0000313" key="5">
    <source>
        <dbReference type="Proteomes" id="UP000700334"/>
    </source>
</evidence>
<accession>A0A8J5ZRF7</accession>
<feature type="region of interest" description="Disordered" evidence="3">
    <location>
        <begin position="542"/>
        <end position="579"/>
    </location>
</feature>
<keyword evidence="2" id="KW-0687">Ribonucleoprotein</keyword>
<sequence length="579" mass="64477">MSASLTQWLRQAGGRNQARGGGVPLLPTCPTISCAVCRSAWHRRPHSASRVPLAATHPIRLVAAIKPRQSRPRVHQHPSPGQRRGGRRQRRWVQPRVRLAVMVEVVRGMMMPRTLGSPGRPCFVGGQTRQQLRYSARRRSGREVGGERVRTPRKAGWWSGSRERQGRAKWKGILGVVVFMASGQSGEQGYHPVSPSGHRHKWAVSGGCQNCENCEHQQTELQELTAAAAKKQPRGTIPNLPSVPPPSCRYNWHSQQDGSMQTCEEPQEDRRWACASGHTCVGHRHKWAVSGGCQNCENCEHQQTELQELTAAAAKKQPRGTIPNLPSVPPPSCRYTYYGGHAQMGAPEFDMSLNGRCHEDARTNRTDSTNQQQQQQQREGERRKQPRGLLENMELFIWPHAIQIYKKGDTVASKWMGTIQKGMPHKCYMAKLESSIMSPSMQSCWHQLQSLRSRLGAMPASAPISALETVFKQVPWSHTPEPTPAPLALMTLKRSPTTSLLGSAPESVGWKPWPLPSSAAAAPLLAKPLHRCHTKTITIAEKHYGTNPEAQHRREIKAYKQPRRGENCSDTDNRGSAPD</sequence>
<dbReference type="InterPro" id="IPR001147">
    <property type="entry name" value="Ribosomal_eL21"/>
</dbReference>
<dbReference type="AlphaFoldDB" id="A0A8J5ZRF7"/>
<protein>
    <submittedName>
        <fullName evidence="4">Uncharacterized protein</fullName>
    </submittedName>
</protein>
<feature type="compositionally biased region" description="Basic and acidic residues" evidence="3">
    <location>
        <begin position="542"/>
        <end position="573"/>
    </location>
</feature>
<dbReference type="EMBL" id="JAGFMF010012043">
    <property type="protein sequence ID" value="KAG8508334.1"/>
    <property type="molecule type" value="Genomic_DNA"/>
</dbReference>
<keyword evidence="5" id="KW-1185">Reference proteome</keyword>
<dbReference type="GO" id="GO:0005840">
    <property type="term" value="C:ribosome"/>
    <property type="evidence" value="ECO:0007669"/>
    <property type="project" value="UniProtKB-KW"/>
</dbReference>
<evidence type="ECO:0000256" key="1">
    <source>
        <dbReference type="ARBA" id="ARBA00022980"/>
    </source>
</evidence>
<dbReference type="Gene3D" id="2.30.30.70">
    <property type="entry name" value="Ribosomal protein L21"/>
    <property type="match status" value="1"/>
</dbReference>
<feature type="region of interest" description="Disordered" evidence="3">
    <location>
        <begin position="64"/>
        <end position="93"/>
    </location>
</feature>
<comment type="caution">
    <text evidence="4">The sequence shown here is derived from an EMBL/GenBank/DDBJ whole genome shotgun (WGS) entry which is preliminary data.</text>
</comment>
<gene>
    <name evidence="4" type="ORF">J0S82_002575</name>
</gene>
<evidence type="ECO:0000256" key="3">
    <source>
        <dbReference type="SAM" id="MobiDB-lite"/>
    </source>
</evidence>
<dbReference type="InterPro" id="IPR036948">
    <property type="entry name" value="Ribosomal_eL21_sf"/>
</dbReference>
<organism evidence="4 5">
    <name type="scientific">Galemys pyrenaicus</name>
    <name type="common">Iberian desman</name>
    <name type="synonym">Pyrenean desman</name>
    <dbReference type="NCBI Taxonomy" id="202257"/>
    <lineage>
        <taxon>Eukaryota</taxon>
        <taxon>Metazoa</taxon>
        <taxon>Chordata</taxon>
        <taxon>Craniata</taxon>
        <taxon>Vertebrata</taxon>
        <taxon>Euteleostomi</taxon>
        <taxon>Mammalia</taxon>
        <taxon>Eutheria</taxon>
        <taxon>Laurasiatheria</taxon>
        <taxon>Eulipotyphla</taxon>
        <taxon>Talpidae</taxon>
        <taxon>Galemys</taxon>
    </lineage>
</organism>
<name>A0A8J5ZRF7_GALPY</name>
<keyword evidence="1" id="KW-0689">Ribosomal protein</keyword>